<dbReference type="PANTHER" id="PTHR10742:SF342">
    <property type="entry name" value="AMINE OXIDASE"/>
    <property type="match status" value="1"/>
</dbReference>
<dbReference type="SUPFAM" id="SSF51905">
    <property type="entry name" value="FAD/NAD(P)-binding domain"/>
    <property type="match status" value="1"/>
</dbReference>
<evidence type="ECO:0000259" key="3">
    <source>
        <dbReference type="Pfam" id="PF01593"/>
    </source>
</evidence>
<name>A0ABT8IKG4_9BACL</name>
<dbReference type="EMBL" id="JANRHH010000021">
    <property type="protein sequence ID" value="MDN4593233.1"/>
    <property type="molecule type" value="Genomic_DNA"/>
</dbReference>
<dbReference type="InterPro" id="IPR002937">
    <property type="entry name" value="Amino_oxidase"/>
</dbReference>
<dbReference type="InterPro" id="IPR036188">
    <property type="entry name" value="FAD/NAD-bd_sf"/>
</dbReference>
<feature type="domain" description="Amine oxidase" evidence="3">
    <location>
        <begin position="38"/>
        <end position="484"/>
    </location>
</feature>
<dbReference type="InterPro" id="IPR001613">
    <property type="entry name" value="Flavin_amine_oxidase"/>
</dbReference>
<dbReference type="SUPFAM" id="SSF54373">
    <property type="entry name" value="FAD-linked reductases, C-terminal domain"/>
    <property type="match status" value="1"/>
</dbReference>
<dbReference type="Gene3D" id="1.10.405.10">
    <property type="entry name" value="Guanine Nucleotide Dissociation Inhibitor, domain 1"/>
    <property type="match status" value="1"/>
</dbReference>
<evidence type="ECO:0000256" key="2">
    <source>
        <dbReference type="ARBA" id="ARBA00023002"/>
    </source>
</evidence>
<evidence type="ECO:0000313" key="5">
    <source>
        <dbReference type="Proteomes" id="UP001174196"/>
    </source>
</evidence>
<dbReference type="PANTHER" id="PTHR10742">
    <property type="entry name" value="FLAVIN MONOAMINE OXIDASE"/>
    <property type="match status" value="1"/>
</dbReference>
<reference evidence="4" key="1">
    <citation type="submission" date="2022-08" db="EMBL/GenBank/DDBJ databases">
        <title>Polycladomyces zharkentsis sp. nov., a novel thermophilic CMC and starch-degrading bacterium isolated from a geothermal spring in Kazakhstan.</title>
        <authorList>
            <person name="Mashzhan A."/>
            <person name="Kistaubaeva A."/>
            <person name="Javier-Lopez R."/>
            <person name="Birkeland N.-K."/>
        </authorList>
    </citation>
    <scope>NUCLEOTIDE SEQUENCE</scope>
    <source>
        <strain evidence="4">KSR 13</strain>
    </source>
</reference>
<protein>
    <submittedName>
        <fullName evidence="4">Flavin monoamine oxidase family protein</fullName>
    </submittedName>
</protein>
<keyword evidence="5" id="KW-1185">Reference proteome</keyword>
<organism evidence="4 5">
    <name type="scientific">Polycladomyces subterraneus</name>
    <dbReference type="NCBI Taxonomy" id="1016997"/>
    <lineage>
        <taxon>Bacteria</taxon>
        <taxon>Bacillati</taxon>
        <taxon>Bacillota</taxon>
        <taxon>Bacilli</taxon>
        <taxon>Bacillales</taxon>
        <taxon>Thermoactinomycetaceae</taxon>
        <taxon>Polycladomyces</taxon>
    </lineage>
</organism>
<dbReference type="InterPro" id="IPR050281">
    <property type="entry name" value="Flavin_monoamine_oxidase"/>
</dbReference>
<dbReference type="Gene3D" id="3.90.660.10">
    <property type="match status" value="1"/>
</dbReference>
<evidence type="ECO:0000313" key="4">
    <source>
        <dbReference type="EMBL" id="MDN4593233.1"/>
    </source>
</evidence>
<dbReference type="Pfam" id="PF01593">
    <property type="entry name" value="Amino_oxidase"/>
    <property type="match status" value="1"/>
</dbReference>
<dbReference type="Gene3D" id="3.50.50.60">
    <property type="entry name" value="FAD/NAD(P)-binding domain"/>
    <property type="match status" value="1"/>
</dbReference>
<dbReference type="Proteomes" id="UP001174196">
    <property type="component" value="Unassembled WGS sequence"/>
</dbReference>
<evidence type="ECO:0000256" key="1">
    <source>
        <dbReference type="ARBA" id="ARBA00001974"/>
    </source>
</evidence>
<gene>
    <name evidence="4" type="ORF">NWF35_04835</name>
</gene>
<keyword evidence="2" id="KW-0560">Oxidoreductase</keyword>
<proteinExistence type="predicted"/>
<sequence>MSSYIYPELSSDQMISIIRNGLPKTQIPKKIIIIGAGMAGLVSASLLKQAGHHVTILEASERVGGRVYTLRDNFQDGQYLEAGAMRIPHTHLLTLEYIKKFRLPVSRFINTTPNDIIYLRGIKARLKTYEQNPDIFGFPVAPHEKGKTATELLQSAIKPVTDFINQNPRKNWPVVVKHLNQYSMESYLKDNPFGVSLSVGAIDMLKVLLSIEGFPELSFLELLRELLVLFAPNIRFYQITGGNDQLPKAFLSQLKDDILYGQKMTKIVQHNNQVTIHSVHKILGPSQITGDLAIVTIPFTTLQFVEVEPVNSFSHEKWKAIRELHYVGSTKTGIQFKNRFWEKEGLYGGKTVSDLPITYTKYPSDGLGEPGPGVVVASYTWEDDAVPWDSLADEDRFEYALRSLATIHGKQVYREYLTGMSHSWIRDPYSGGAFTMFKPYQAMELAPHISTPEGRVHFAGEHASSTHAWIQGAIESGIHAAWEVNDLPRTYLSPSHQ</sequence>
<dbReference type="PRINTS" id="PR00757">
    <property type="entry name" value="AMINEOXDASEF"/>
</dbReference>
<comment type="caution">
    <text evidence="4">The sequence shown here is derived from an EMBL/GenBank/DDBJ whole genome shotgun (WGS) entry which is preliminary data.</text>
</comment>
<dbReference type="RefSeq" id="WP_301237958.1">
    <property type="nucleotide sequence ID" value="NZ_JANRHH010000021.1"/>
</dbReference>
<comment type="cofactor">
    <cofactor evidence="1">
        <name>FAD</name>
        <dbReference type="ChEBI" id="CHEBI:57692"/>
    </cofactor>
</comment>
<accession>A0ABT8IKG4</accession>